<dbReference type="GO" id="GO:0005634">
    <property type="term" value="C:nucleus"/>
    <property type="evidence" value="ECO:0007669"/>
    <property type="project" value="TreeGrafter"/>
</dbReference>
<protein>
    <recommendedName>
        <fullName evidence="6">Mog1p/PsbP-like protein</fullName>
    </recommendedName>
</protein>
<dbReference type="PANTHER" id="PTHR15837:SF0">
    <property type="entry name" value="RAN GUANINE NUCLEOTIDE RELEASE FACTOR"/>
    <property type="match status" value="1"/>
</dbReference>
<dbReference type="OrthoDB" id="10255285at2759"/>
<dbReference type="VEuPathDB" id="FungiDB:yc1106_00371"/>
<evidence type="ECO:0000313" key="4">
    <source>
        <dbReference type="EMBL" id="USP73097.1"/>
    </source>
</evidence>
<evidence type="ECO:0000313" key="5">
    <source>
        <dbReference type="Proteomes" id="UP001056012"/>
    </source>
</evidence>
<dbReference type="GO" id="GO:0006606">
    <property type="term" value="P:protein import into nucleus"/>
    <property type="evidence" value="ECO:0007669"/>
    <property type="project" value="TreeGrafter"/>
</dbReference>
<evidence type="ECO:0000256" key="2">
    <source>
        <dbReference type="ARBA" id="ARBA00022448"/>
    </source>
</evidence>
<evidence type="ECO:0000256" key="1">
    <source>
        <dbReference type="ARBA" id="ARBA00010307"/>
    </source>
</evidence>
<dbReference type="GO" id="GO:0031267">
    <property type="term" value="F:small GTPase binding"/>
    <property type="evidence" value="ECO:0007669"/>
    <property type="project" value="TreeGrafter"/>
</dbReference>
<dbReference type="Pfam" id="PF04603">
    <property type="entry name" value="Mog1"/>
    <property type="match status" value="1"/>
</dbReference>
<dbReference type="AlphaFoldDB" id="A0A9Q8YZZ3"/>
<comment type="similarity">
    <text evidence="1">Belongs to the MOG1 family.</text>
</comment>
<evidence type="ECO:0000256" key="3">
    <source>
        <dbReference type="ARBA" id="ARBA00022927"/>
    </source>
</evidence>
<reference evidence="4" key="1">
    <citation type="submission" date="2021-12" db="EMBL/GenBank/DDBJ databases">
        <title>Curvularia clavata genome.</title>
        <authorList>
            <person name="Cao Y."/>
        </authorList>
    </citation>
    <scope>NUCLEOTIDE SEQUENCE</scope>
    <source>
        <strain evidence="4">Yc1106</strain>
    </source>
</reference>
<dbReference type="Gene3D" id="3.40.1000.10">
    <property type="entry name" value="Mog1/PsbP, alpha/beta/alpha sandwich"/>
    <property type="match status" value="1"/>
</dbReference>
<dbReference type="Proteomes" id="UP001056012">
    <property type="component" value="Chromosome 1"/>
</dbReference>
<keyword evidence="3" id="KW-0653">Protein transport</keyword>
<dbReference type="EMBL" id="CP089274">
    <property type="protein sequence ID" value="USP73097.1"/>
    <property type="molecule type" value="Genomic_DNA"/>
</dbReference>
<dbReference type="GO" id="GO:0005085">
    <property type="term" value="F:guanyl-nucleotide exchange factor activity"/>
    <property type="evidence" value="ECO:0007669"/>
    <property type="project" value="TreeGrafter"/>
</dbReference>
<accession>A0A9Q8YZZ3</accession>
<dbReference type="SUPFAM" id="SSF55724">
    <property type="entry name" value="Mog1p/PsbP-like"/>
    <property type="match status" value="1"/>
</dbReference>
<gene>
    <name evidence="4" type="ORF">yc1106_00371</name>
</gene>
<proteinExistence type="inferred from homology"/>
<keyword evidence="2" id="KW-0813">Transport</keyword>
<evidence type="ECO:0008006" key="6">
    <source>
        <dbReference type="Google" id="ProtNLM"/>
    </source>
</evidence>
<sequence>MEYKTTPLYGGAITLDLPSDFSDASLIRQIPSHQEVYLHNTGYTSIVLEILEYVDKPSDEEALQYHFADLVDGTGDTTTIVAQGSAVMKSLPHTPVLALNFIQTPPAPVPGAPVRKTPEYTFIQLLVIRLKEQGTDILVSINSPHYPGEYVPAAAPGEETQLIREAKGMKDKVLESFEIKEWGLFDG</sequence>
<dbReference type="InterPro" id="IPR016123">
    <property type="entry name" value="Mog1/PsbP_a/b/a-sand"/>
</dbReference>
<organism evidence="4 5">
    <name type="scientific">Curvularia clavata</name>
    <dbReference type="NCBI Taxonomy" id="95742"/>
    <lineage>
        <taxon>Eukaryota</taxon>
        <taxon>Fungi</taxon>
        <taxon>Dikarya</taxon>
        <taxon>Ascomycota</taxon>
        <taxon>Pezizomycotina</taxon>
        <taxon>Dothideomycetes</taxon>
        <taxon>Pleosporomycetidae</taxon>
        <taxon>Pleosporales</taxon>
        <taxon>Pleosporineae</taxon>
        <taxon>Pleosporaceae</taxon>
        <taxon>Curvularia</taxon>
    </lineage>
</organism>
<dbReference type="InterPro" id="IPR007681">
    <property type="entry name" value="Mog1"/>
</dbReference>
<keyword evidence="5" id="KW-1185">Reference proteome</keyword>
<dbReference type="PANTHER" id="PTHR15837">
    <property type="entry name" value="RAN GUANINE NUCLEOTIDE RELEASE FACTOR"/>
    <property type="match status" value="1"/>
</dbReference>
<name>A0A9Q8YZZ3_CURCL</name>